<feature type="region of interest" description="Disordered" evidence="1">
    <location>
        <begin position="439"/>
        <end position="468"/>
    </location>
</feature>
<feature type="compositionally biased region" description="Low complexity" evidence="1">
    <location>
        <begin position="1041"/>
        <end position="1052"/>
    </location>
</feature>
<gene>
    <name evidence="2" type="ORF">CEUTPL_LOCUS6999</name>
</gene>
<feature type="compositionally biased region" description="Basic and acidic residues" evidence="1">
    <location>
        <begin position="196"/>
        <end position="212"/>
    </location>
</feature>
<organism evidence="2 3">
    <name type="scientific">Ceutorhynchus assimilis</name>
    <name type="common">cabbage seed weevil</name>
    <dbReference type="NCBI Taxonomy" id="467358"/>
    <lineage>
        <taxon>Eukaryota</taxon>
        <taxon>Metazoa</taxon>
        <taxon>Ecdysozoa</taxon>
        <taxon>Arthropoda</taxon>
        <taxon>Hexapoda</taxon>
        <taxon>Insecta</taxon>
        <taxon>Pterygota</taxon>
        <taxon>Neoptera</taxon>
        <taxon>Endopterygota</taxon>
        <taxon>Coleoptera</taxon>
        <taxon>Polyphaga</taxon>
        <taxon>Cucujiformia</taxon>
        <taxon>Curculionidae</taxon>
        <taxon>Ceutorhynchinae</taxon>
        <taxon>Ceutorhynchus</taxon>
    </lineage>
</organism>
<reference evidence="2" key="1">
    <citation type="submission" date="2022-01" db="EMBL/GenBank/DDBJ databases">
        <authorList>
            <person name="King R."/>
        </authorList>
    </citation>
    <scope>NUCLEOTIDE SEQUENCE</scope>
</reference>
<dbReference type="EMBL" id="OU892279">
    <property type="protein sequence ID" value="CAG9766416.1"/>
    <property type="molecule type" value="Genomic_DNA"/>
</dbReference>
<feature type="compositionally biased region" description="Basic and acidic residues" evidence="1">
    <location>
        <begin position="726"/>
        <end position="735"/>
    </location>
</feature>
<dbReference type="OrthoDB" id="6512771at2759"/>
<name>A0A9N9QDZ1_9CUCU</name>
<evidence type="ECO:0000313" key="2">
    <source>
        <dbReference type="EMBL" id="CAG9766416.1"/>
    </source>
</evidence>
<protein>
    <submittedName>
        <fullName evidence="2">Uncharacterized protein</fullName>
    </submittedName>
</protein>
<feature type="region of interest" description="Disordered" evidence="1">
    <location>
        <begin position="1121"/>
        <end position="1261"/>
    </location>
</feature>
<accession>A0A9N9QDZ1</accession>
<keyword evidence="3" id="KW-1185">Reference proteome</keyword>
<evidence type="ECO:0000313" key="3">
    <source>
        <dbReference type="Proteomes" id="UP001152799"/>
    </source>
</evidence>
<dbReference type="AlphaFoldDB" id="A0A9N9QDZ1"/>
<feature type="compositionally biased region" description="Basic and acidic residues" evidence="1">
    <location>
        <begin position="1224"/>
        <end position="1233"/>
    </location>
</feature>
<feature type="region of interest" description="Disordered" evidence="1">
    <location>
        <begin position="817"/>
        <end position="1057"/>
    </location>
</feature>
<feature type="region of interest" description="Disordered" evidence="1">
    <location>
        <begin position="726"/>
        <end position="753"/>
    </location>
</feature>
<feature type="compositionally biased region" description="Basic and acidic residues" evidence="1">
    <location>
        <begin position="866"/>
        <end position="876"/>
    </location>
</feature>
<feature type="compositionally biased region" description="Basic and acidic residues" evidence="1">
    <location>
        <begin position="8"/>
        <end position="30"/>
    </location>
</feature>
<feature type="compositionally biased region" description="Basic and acidic residues" evidence="1">
    <location>
        <begin position="817"/>
        <end position="851"/>
    </location>
</feature>
<feature type="compositionally biased region" description="Basic and acidic residues" evidence="1">
    <location>
        <begin position="111"/>
        <end position="125"/>
    </location>
</feature>
<feature type="region of interest" description="Disordered" evidence="1">
    <location>
        <begin position="1"/>
        <end position="30"/>
    </location>
</feature>
<feature type="compositionally biased region" description="Low complexity" evidence="1">
    <location>
        <begin position="932"/>
        <end position="941"/>
    </location>
</feature>
<proteinExistence type="predicted"/>
<feature type="compositionally biased region" description="Polar residues" evidence="1">
    <location>
        <begin position="1143"/>
        <end position="1152"/>
    </location>
</feature>
<feature type="compositionally biased region" description="Polar residues" evidence="1">
    <location>
        <begin position="439"/>
        <end position="452"/>
    </location>
</feature>
<feature type="compositionally biased region" description="Basic and acidic residues" evidence="1">
    <location>
        <begin position="978"/>
        <end position="990"/>
    </location>
</feature>
<evidence type="ECO:0000256" key="1">
    <source>
        <dbReference type="SAM" id="MobiDB-lite"/>
    </source>
</evidence>
<feature type="region of interest" description="Disordered" evidence="1">
    <location>
        <begin position="229"/>
        <end position="253"/>
    </location>
</feature>
<feature type="compositionally biased region" description="Basic and acidic residues" evidence="1">
    <location>
        <begin position="1200"/>
        <end position="1214"/>
    </location>
</feature>
<feature type="region of interest" description="Disordered" evidence="1">
    <location>
        <begin position="111"/>
        <end position="213"/>
    </location>
</feature>
<sequence>MPSAAEVNRSDSNRSDASQKPRVSFNRDVHVKRIVPRDSSRVPGAVIGIDGDTVLTSPVRRERVKKSKKELADEAAKVISQADKVGCVANDKGTIPEKFYTLPNRKRNIKDNIRKEQDFYSLDRKSNKRRSSSELQPPKKPPRTFTSVSSPQSTAKPSIFDIFSKKPEKPKKSNLRRSLSDASALKSRAYGPVADDNPKVRRDGGDTEENVKKVNTKKQLSPIIEVTQREDYFTGDNKENIENSPKPEIRSESVTEQLKNYIDEVDEELYKETGIRITSTPRKRDPEPIIIDLDKAENISGTKKHKLNFGLGKKFKSLTQKKPKDRHETSAIEIAAKQSPTMIHSSQKPADKPPLTKGKTVNSMVKRLSSDSCSSPPPPTRTNVLIMPNVAVQHNNNQPFSYTRGVSPEKYKSNEDLPTKPVIYAQVVCGTKGTTNEKQTIHTTYNGRRQPQSDSDEGLGGEDSSGFTRKYETEKLSFTRFGDDHFESDTEKLLDEIDKYKAESPILPKYRPNFTSSYMERGRADGMDAKRRESLTENDQGFLRNDLSARRDLLESRINRRMNEKITPSPEYPKNNVYVVEKSSKYYRNGSTSPTGYKEKFVSETKKDAFGERRTESRTKKYFGAPDLSDSEPKSLDYRSAPMDTRHRYDSSQTINTRNRYRTSEKPKLVKDKTIYRSTPEMFHNSHQIPPRSYHDSLPREEKFVKTLNRQESDRRTDRLVDSGIENDIRRDSSENYRPTRPARTKHELYNESEDEGFASSLLITNEKHHTETNHHNPRKSRIDYDSDEFYRNKYIPRERSIDDGSHFDPRLDKDVIMKRANERKPPKAEKKSSLEKVKSLFTRDKKKDKTSTLQKQKSKSLHGIRQGDAKSSDYKNRRRLSTPSPSRDAPAPKRTESTHGSWFKSLDRLTRRKSDKHPKDGYMTTTEDEGTIITKKISSSASNLRFFGDTDPESNDDSVRGMKTHKKRTVSGLKSQSTRDLHDISEEKRAGHHKSLTNISETDFKGSRTSLKPPISPGNRYQRDLNHRDDRRRRKRPDLSSVESSTEGDSSQQSQRSIVYLHAATVGDIPGPGYLKSNTRAASREDLTSTNSSYIQPQVKTLSRSFSVLAPWRPRHQKEAMDIDYTQYNKQPRNGKYEQKSSKSGSNVNSTLKRKTQRSQPTLNRKSRSKENLTGLNRQSKEELSRGSTSTLYKKKEKLPRENSRYVRDDRKMPGKCQSVESISRKTDRDVSRSVSMPRDTEKTAGWFKKVKKSSSNQRL</sequence>
<dbReference type="Proteomes" id="UP001152799">
    <property type="component" value="Chromosome 3"/>
</dbReference>
<feature type="compositionally biased region" description="Polar residues" evidence="1">
    <location>
        <begin position="144"/>
        <end position="156"/>
    </location>
</feature>